<evidence type="ECO:0000313" key="3">
    <source>
        <dbReference type="Proteomes" id="UP000694001"/>
    </source>
</evidence>
<dbReference type="Pfam" id="PF05050">
    <property type="entry name" value="Methyltransf_21"/>
    <property type="match status" value="1"/>
</dbReference>
<feature type="domain" description="Methyltransferase FkbM" evidence="1">
    <location>
        <begin position="54"/>
        <end position="229"/>
    </location>
</feature>
<dbReference type="InterPro" id="IPR053202">
    <property type="entry name" value="EGF_Rcpt_Signaling_Reg"/>
</dbReference>
<dbReference type="PANTHER" id="PTHR34009:SF2">
    <property type="entry name" value="PROTEIN STAR"/>
    <property type="match status" value="1"/>
</dbReference>
<dbReference type="KEGG" id="elio:KO353_09275"/>
<dbReference type="RefSeq" id="WP_218284380.1">
    <property type="nucleotide sequence ID" value="NZ_CP076448.1"/>
</dbReference>
<dbReference type="GO" id="GO:0005737">
    <property type="term" value="C:cytoplasm"/>
    <property type="evidence" value="ECO:0007669"/>
    <property type="project" value="GOC"/>
</dbReference>
<gene>
    <name evidence="2" type="ORF">KO353_09275</name>
</gene>
<accession>A0A975TZM1</accession>
<keyword evidence="2" id="KW-0808">Transferase</keyword>
<dbReference type="PANTHER" id="PTHR34009">
    <property type="entry name" value="PROTEIN STAR"/>
    <property type="match status" value="1"/>
</dbReference>
<dbReference type="GO" id="GO:0006888">
    <property type="term" value="P:endoplasmic reticulum to Golgi vesicle-mediated transport"/>
    <property type="evidence" value="ECO:0007669"/>
    <property type="project" value="TreeGrafter"/>
</dbReference>
<dbReference type="EMBL" id="CP076448">
    <property type="protein sequence ID" value="QXM23521.1"/>
    <property type="molecule type" value="Genomic_DNA"/>
</dbReference>
<dbReference type="GO" id="GO:0008168">
    <property type="term" value="F:methyltransferase activity"/>
    <property type="evidence" value="ECO:0007669"/>
    <property type="project" value="UniProtKB-KW"/>
</dbReference>
<protein>
    <submittedName>
        <fullName evidence="2">FkbM family methyltransferase</fullName>
    </submittedName>
</protein>
<keyword evidence="2" id="KW-0489">Methyltransferase</keyword>
<evidence type="ECO:0000313" key="2">
    <source>
        <dbReference type="EMBL" id="QXM23521.1"/>
    </source>
</evidence>
<dbReference type="NCBIfam" id="TIGR01444">
    <property type="entry name" value="fkbM_fam"/>
    <property type="match status" value="1"/>
</dbReference>
<dbReference type="GO" id="GO:0032259">
    <property type="term" value="P:methylation"/>
    <property type="evidence" value="ECO:0007669"/>
    <property type="project" value="UniProtKB-KW"/>
</dbReference>
<evidence type="ECO:0000259" key="1">
    <source>
        <dbReference type="Pfam" id="PF05050"/>
    </source>
</evidence>
<dbReference type="GO" id="GO:0005886">
    <property type="term" value="C:plasma membrane"/>
    <property type="evidence" value="ECO:0007669"/>
    <property type="project" value="TreeGrafter"/>
</dbReference>
<dbReference type="GO" id="GO:0016197">
    <property type="term" value="P:endosomal transport"/>
    <property type="evidence" value="ECO:0007669"/>
    <property type="project" value="TreeGrafter"/>
</dbReference>
<sequence>MKRLANELLARFGYRLRWYPPKLLADWHRHLELHFQHVAAHFMLKQKDIFFISIGANDGMTREPVYPFIRDHGWKGIMVEPISFVFQKLQENLGHFSGVSLVNAAIGERDGSQVIYTVDQSAPKSFKMSFLSSFERSVLLAHKPIFRDIEQHIREETVKVITIPTLLESHQVDRVDVLKIDTEGYDLKILKTLDFSQIKPVIVLAEHAHLSRSEKEEMCEILLDNGYKVTISDLDMLAYRAGLD</sequence>
<proteinExistence type="predicted"/>
<dbReference type="InterPro" id="IPR006342">
    <property type="entry name" value="FkbM_mtfrase"/>
</dbReference>
<organism evidence="2 3">
    <name type="scientific">Elioraea tepida</name>
    <dbReference type="NCBI Taxonomy" id="2843330"/>
    <lineage>
        <taxon>Bacteria</taxon>
        <taxon>Pseudomonadati</taxon>
        <taxon>Pseudomonadota</taxon>
        <taxon>Alphaproteobacteria</taxon>
        <taxon>Acetobacterales</taxon>
        <taxon>Elioraeaceae</taxon>
        <taxon>Elioraea</taxon>
    </lineage>
</organism>
<dbReference type="AlphaFoldDB" id="A0A975TZM1"/>
<keyword evidence="3" id="KW-1185">Reference proteome</keyword>
<dbReference type="Proteomes" id="UP000694001">
    <property type="component" value="Chromosome"/>
</dbReference>
<reference evidence="2" key="1">
    <citation type="submission" date="2021-06" db="EMBL/GenBank/DDBJ databases">
        <title>Elioraea tepida, sp. nov., a moderately thermophilic aerobic anoxygenic phototrophic bacterium isolated from an alkaline siliceous hot spring mat community in Yellowstone National Park, WY, USA.</title>
        <authorList>
            <person name="Saini M.K."/>
            <person name="Yoshida S."/>
            <person name="Sebastian A."/>
            <person name="Hirose S."/>
            <person name="Hara E."/>
            <person name="Tamaki H."/>
            <person name="Soulier N.T."/>
            <person name="Albert I."/>
            <person name="Hanada S."/>
            <person name="Bryant D.A."/>
            <person name="Tank M."/>
        </authorList>
    </citation>
    <scope>NUCLEOTIDE SEQUENCE</scope>
    <source>
        <strain evidence="2">MS-P2</strain>
    </source>
</reference>
<name>A0A975TZM1_9PROT</name>